<dbReference type="EMBL" id="JBIMSN010000119">
    <property type="protein sequence ID" value="MFH5231656.1"/>
    <property type="molecule type" value="Genomic_DNA"/>
</dbReference>
<feature type="compositionally biased region" description="Polar residues" evidence="1">
    <location>
        <begin position="45"/>
        <end position="63"/>
    </location>
</feature>
<feature type="compositionally biased region" description="Pro residues" evidence="1">
    <location>
        <begin position="24"/>
        <end position="40"/>
    </location>
</feature>
<organism evidence="3 4">
    <name type="scientific">Antrihabitans spumae</name>
    <dbReference type="NCBI Taxonomy" id="3373370"/>
    <lineage>
        <taxon>Bacteria</taxon>
        <taxon>Bacillati</taxon>
        <taxon>Actinomycetota</taxon>
        <taxon>Actinomycetes</taxon>
        <taxon>Mycobacteriales</taxon>
        <taxon>Nocardiaceae</taxon>
        <taxon>Antrihabitans</taxon>
    </lineage>
</organism>
<dbReference type="Proteomes" id="UP001609176">
    <property type="component" value="Unassembled WGS sequence"/>
</dbReference>
<dbReference type="EMBL" id="JBIMSP010000064">
    <property type="protein sequence ID" value="MFH5245201.1"/>
    <property type="molecule type" value="Genomic_DNA"/>
</dbReference>
<comment type="caution">
    <text evidence="3">The sequence shown here is derived from an EMBL/GenBank/DDBJ whole genome shotgun (WGS) entry which is preliminary data.</text>
</comment>
<evidence type="ECO:0000313" key="2">
    <source>
        <dbReference type="EMBL" id="MFH5231656.1"/>
    </source>
</evidence>
<feature type="compositionally biased region" description="Low complexity" evidence="1">
    <location>
        <begin position="1"/>
        <end position="23"/>
    </location>
</feature>
<evidence type="ECO:0000256" key="1">
    <source>
        <dbReference type="SAM" id="MobiDB-lite"/>
    </source>
</evidence>
<gene>
    <name evidence="3" type="ORF">ACHIPV_25470</name>
    <name evidence="2" type="ORF">ACHIRB_24260</name>
</gene>
<evidence type="ECO:0000313" key="3">
    <source>
        <dbReference type="EMBL" id="MFH5245201.1"/>
    </source>
</evidence>
<evidence type="ECO:0000313" key="4">
    <source>
        <dbReference type="Proteomes" id="UP001609176"/>
    </source>
</evidence>
<feature type="region of interest" description="Disordered" evidence="1">
    <location>
        <begin position="1"/>
        <end position="156"/>
    </location>
</feature>
<sequence length="344" mass="36004">MLTTPAALAGAEPTPTTAPSPSTTAPPPSTTAPSPSPEAPQPTELTPTPDNAQQTKPPTTTESVAPDPKTAPDPPAEPISPAPVAPPPAPALVDPPDLPAAPAADQPVEPENDELSSKTAEPDPDWTPTKDPKATVVPGQMRSDQEEIPAPFTKADADKAETMEARQRMARVAAGCQVYWPSPYEVCGAIKDKYNSLGGPGSFLSFPNSPELTNPGNTGARTQFLNGPIYWSGATGAHPVVNSFLNRWGVHGYEGGWLKYPTTDEIVLPDGGRRQEFQFGAIYVAFQNAVGSAIKNGAIRDKWNTVGGAAPGGSFLGYPIGDEIGLPGGQGAMVRFQNGVIYWH</sequence>
<name>A0ABW7KVU7_9NOCA</name>
<dbReference type="RefSeq" id="WP_395126090.1">
    <property type="nucleotide sequence ID" value="NZ_JBIMSN010000119.1"/>
</dbReference>
<dbReference type="Proteomes" id="UP001609219">
    <property type="component" value="Unassembled WGS sequence"/>
</dbReference>
<dbReference type="InterPro" id="IPR013207">
    <property type="entry name" value="LGFP"/>
</dbReference>
<accession>A0ABW7KVU7</accession>
<feature type="compositionally biased region" description="Low complexity" evidence="1">
    <location>
        <begin position="91"/>
        <end position="107"/>
    </location>
</feature>
<proteinExistence type="predicted"/>
<keyword evidence="5" id="KW-1185">Reference proteome</keyword>
<dbReference type="Pfam" id="PF08310">
    <property type="entry name" value="LGFP"/>
    <property type="match status" value="3"/>
</dbReference>
<evidence type="ECO:0000313" key="5">
    <source>
        <dbReference type="Proteomes" id="UP001609219"/>
    </source>
</evidence>
<feature type="compositionally biased region" description="Pro residues" evidence="1">
    <location>
        <begin position="69"/>
        <end position="90"/>
    </location>
</feature>
<reference evidence="4 5" key="1">
    <citation type="submission" date="2024-10" db="EMBL/GenBank/DDBJ databases">
        <authorList>
            <person name="Riesco R."/>
        </authorList>
    </citation>
    <scope>NUCLEOTIDE SEQUENCE [LARGE SCALE GENOMIC DNA]</scope>
    <source>
        <strain evidence="3 4">NCIMB 15448</strain>
        <strain evidence="2 5">NCIMB 15450</strain>
    </source>
</reference>
<protein>
    <submittedName>
        <fullName evidence="3">LGFP repeat-containing protein</fullName>
    </submittedName>
</protein>